<name>A0A2P8HFR8_9BACI</name>
<accession>A0A2P8HFR8</accession>
<evidence type="ECO:0000313" key="4">
    <source>
        <dbReference type="EMBL" id="PSL45078.1"/>
    </source>
</evidence>
<gene>
    <name evidence="4" type="ORF">B0H94_10783</name>
</gene>
<keyword evidence="2" id="KW-1133">Transmembrane helix</keyword>
<dbReference type="Proteomes" id="UP000242310">
    <property type="component" value="Unassembled WGS sequence"/>
</dbReference>
<dbReference type="Pfam" id="PF07423">
    <property type="entry name" value="DUF1510"/>
    <property type="match status" value="1"/>
</dbReference>
<feature type="compositionally biased region" description="Acidic residues" evidence="1">
    <location>
        <begin position="49"/>
        <end position="136"/>
    </location>
</feature>
<keyword evidence="2" id="KW-0472">Membrane</keyword>
<feature type="region of interest" description="Disordered" evidence="1">
    <location>
        <begin position="49"/>
        <end position="154"/>
    </location>
</feature>
<keyword evidence="5" id="KW-1185">Reference proteome</keyword>
<proteinExistence type="predicted"/>
<feature type="domain" description="DUF1510" evidence="3">
    <location>
        <begin position="133"/>
        <end position="223"/>
    </location>
</feature>
<dbReference type="EMBL" id="PYAV01000007">
    <property type="protein sequence ID" value="PSL45078.1"/>
    <property type="molecule type" value="Genomic_DNA"/>
</dbReference>
<sequence length="227" mass="26182">MMSEYQDDSRYDMRKQRKMNRLMNAAIAVVAALILFFAAQLFIFNGEDQVTEEDDSEETEELEESEDDETEEEASEEADEEDSSGPEEAPDETNRDEDEDRIDEETDEDQSEIRDEDEDEVEQEEEETERPEDGEYEPIGTAQTGSFQHDFNRDSVNWAEMEEALSYATGLSQEEMVIWHLGNGGAPDRAEGYVSLAENEDRPYRVLMEFVEGEGWKPIEVEENANR</sequence>
<protein>
    <submittedName>
        <fullName evidence="4">Uncharacterized protein DUF1510</fullName>
    </submittedName>
</protein>
<dbReference type="InterPro" id="IPR009988">
    <property type="entry name" value="DUF1510"/>
</dbReference>
<evidence type="ECO:0000259" key="3">
    <source>
        <dbReference type="Pfam" id="PF07423"/>
    </source>
</evidence>
<feature type="transmembrane region" description="Helical" evidence="2">
    <location>
        <begin position="21"/>
        <end position="43"/>
    </location>
</feature>
<evidence type="ECO:0000313" key="5">
    <source>
        <dbReference type="Proteomes" id="UP000242310"/>
    </source>
</evidence>
<dbReference type="OrthoDB" id="2168558at2"/>
<comment type="caution">
    <text evidence="4">The sequence shown here is derived from an EMBL/GenBank/DDBJ whole genome shotgun (WGS) entry which is preliminary data.</text>
</comment>
<evidence type="ECO:0000256" key="2">
    <source>
        <dbReference type="SAM" id="Phobius"/>
    </source>
</evidence>
<reference evidence="4 5" key="1">
    <citation type="submission" date="2018-03" db="EMBL/GenBank/DDBJ databases">
        <title>Genomic Encyclopedia of Type Strains, Phase III (KMG-III): the genomes of soil and plant-associated and newly described type strains.</title>
        <authorList>
            <person name="Whitman W."/>
        </authorList>
    </citation>
    <scope>NUCLEOTIDE SEQUENCE [LARGE SCALE GENOMIC DNA]</scope>
    <source>
        <strain evidence="4 5">CGMCC 1.07653</strain>
    </source>
</reference>
<evidence type="ECO:0000256" key="1">
    <source>
        <dbReference type="SAM" id="MobiDB-lite"/>
    </source>
</evidence>
<organism evidence="4 5">
    <name type="scientific">Salsuginibacillus halophilus</name>
    <dbReference type="NCBI Taxonomy" id="517424"/>
    <lineage>
        <taxon>Bacteria</taxon>
        <taxon>Bacillati</taxon>
        <taxon>Bacillota</taxon>
        <taxon>Bacilli</taxon>
        <taxon>Bacillales</taxon>
        <taxon>Bacillaceae</taxon>
        <taxon>Salsuginibacillus</taxon>
    </lineage>
</organism>
<dbReference type="AlphaFoldDB" id="A0A2P8HFR8"/>
<keyword evidence="2" id="KW-0812">Transmembrane</keyword>